<dbReference type="InterPro" id="IPR002156">
    <property type="entry name" value="RNaseH_domain"/>
</dbReference>
<dbReference type="PANTHER" id="PTHR10642">
    <property type="entry name" value="RIBONUCLEASE H1"/>
    <property type="match status" value="1"/>
</dbReference>
<evidence type="ECO:0000256" key="8">
    <source>
        <dbReference type="ARBA" id="ARBA00022801"/>
    </source>
</evidence>
<evidence type="ECO:0000256" key="2">
    <source>
        <dbReference type="ARBA" id="ARBA00001946"/>
    </source>
</evidence>
<dbReference type="Proteomes" id="UP001172159">
    <property type="component" value="Unassembled WGS sequence"/>
</dbReference>
<keyword evidence="14" id="KW-1185">Reference proteome</keyword>
<dbReference type="GO" id="GO:0000287">
    <property type="term" value="F:magnesium ion binding"/>
    <property type="evidence" value="ECO:0007669"/>
    <property type="project" value="UniProtKB-UniRule"/>
</dbReference>
<dbReference type="InterPro" id="IPR012337">
    <property type="entry name" value="RNaseH-like_sf"/>
</dbReference>
<dbReference type="InterPro" id="IPR036397">
    <property type="entry name" value="RNaseH_sf"/>
</dbReference>
<dbReference type="InterPro" id="IPR009027">
    <property type="entry name" value="Ribosomal_bL9/RNase_H1_N"/>
</dbReference>
<evidence type="ECO:0000313" key="13">
    <source>
        <dbReference type="EMBL" id="KAK0707208.1"/>
    </source>
</evidence>
<name>A0AA40DPC6_9PEZI</name>
<keyword evidence="7 10" id="KW-0255">Endonuclease</keyword>
<feature type="domain" description="RNase H type-1" evidence="12">
    <location>
        <begin position="100"/>
        <end position="250"/>
    </location>
</feature>
<dbReference type="Pfam" id="PF01693">
    <property type="entry name" value="Cauli_VI"/>
    <property type="match status" value="1"/>
</dbReference>
<dbReference type="SUPFAM" id="SSF53098">
    <property type="entry name" value="Ribonuclease H-like"/>
    <property type="match status" value="1"/>
</dbReference>
<dbReference type="CDD" id="cd09280">
    <property type="entry name" value="RNase_HI_eukaryote_like"/>
    <property type="match status" value="1"/>
</dbReference>
<dbReference type="InterPro" id="IPR037056">
    <property type="entry name" value="RNase_H1_N_sf"/>
</dbReference>
<reference evidence="13" key="1">
    <citation type="submission" date="2023-06" db="EMBL/GenBank/DDBJ databases">
        <title>Genome-scale phylogeny and comparative genomics of the fungal order Sordariales.</title>
        <authorList>
            <consortium name="Lawrence Berkeley National Laboratory"/>
            <person name="Hensen N."/>
            <person name="Bonometti L."/>
            <person name="Westerberg I."/>
            <person name="Brannstrom I.O."/>
            <person name="Guillou S."/>
            <person name="Cros-Aarteil S."/>
            <person name="Calhoun S."/>
            <person name="Haridas S."/>
            <person name="Kuo A."/>
            <person name="Mondo S."/>
            <person name="Pangilinan J."/>
            <person name="Riley R."/>
            <person name="Labutti K."/>
            <person name="Andreopoulos B."/>
            <person name="Lipzen A."/>
            <person name="Chen C."/>
            <person name="Yanf M."/>
            <person name="Daum C."/>
            <person name="Ng V."/>
            <person name="Clum A."/>
            <person name="Steindorff A."/>
            <person name="Ohm R."/>
            <person name="Martin F."/>
            <person name="Silar P."/>
            <person name="Natvig D."/>
            <person name="Lalanne C."/>
            <person name="Gautier V."/>
            <person name="Ament-Velasquez S.L."/>
            <person name="Kruys A."/>
            <person name="Hutchinson M.I."/>
            <person name="Powell A.J."/>
            <person name="Barry K."/>
            <person name="Miller A.N."/>
            <person name="Grigoriev I.V."/>
            <person name="Debuchy R."/>
            <person name="Gladieux P."/>
            <person name="Thoren M.H."/>
            <person name="Johannesson H."/>
        </authorList>
    </citation>
    <scope>NUCLEOTIDE SEQUENCE</scope>
    <source>
        <strain evidence="13">CBS 540.89</strain>
    </source>
</reference>
<comment type="catalytic activity">
    <reaction evidence="1 10">
        <text>Endonucleolytic cleavage to 5'-phosphomonoester.</text>
        <dbReference type="EC" id="3.1.26.4"/>
    </reaction>
</comment>
<protein>
    <recommendedName>
        <fullName evidence="4 10">Ribonuclease H</fullName>
        <shortName evidence="10">RNase H</shortName>
        <ecNumber evidence="4 10">3.1.26.4</ecNumber>
    </recommendedName>
</protein>
<evidence type="ECO:0000256" key="10">
    <source>
        <dbReference type="PIRNR" id="PIRNR036852"/>
    </source>
</evidence>
<comment type="caution">
    <text evidence="13">The sequence shown here is derived from an EMBL/GenBank/DDBJ whole genome shotgun (WGS) entry which is preliminary data.</text>
</comment>
<keyword evidence="6 10" id="KW-0479">Metal-binding</keyword>
<evidence type="ECO:0000256" key="3">
    <source>
        <dbReference type="ARBA" id="ARBA00005300"/>
    </source>
</evidence>
<dbReference type="AlphaFoldDB" id="A0AA40DPC6"/>
<evidence type="ECO:0000256" key="9">
    <source>
        <dbReference type="ARBA" id="ARBA00022842"/>
    </source>
</evidence>
<evidence type="ECO:0000256" key="4">
    <source>
        <dbReference type="ARBA" id="ARBA00012180"/>
    </source>
</evidence>
<dbReference type="PIRSF" id="PIRSF036852">
    <property type="entry name" value="Ribonuclease_H1_euk"/>
    <property type="match status" value="1"/>
</dbReference>
<dbReference type="GO" id="GO:0004523">
    <property type="term" value="F:RNA-DNA hybrid ribonuclease activity"/>
    <property type="evidence" value="ECO:0007669"/>
    <property type="project" value="UniProtKB-UniRule"/>
</dbReference>
<dbReference type="PROSITE" id="PS50879">
    <property type="entry name" value="RNASE_H_1"/>
    <property type="match status" value="1"/>
</dbReference>
<comment type="cofactor">
    <cofactor evidence="2 10">
        <name>Mg(2+)</name>
        <dbReference type="ChEBI" id="CHEBI:18420"/>
    </cofactor>
</comment>
<keyword evidence="9 10" id="KW-0460">Magnesium</keyword>
<dbReference type="GO" id="GO:0043137">
    <property type="term" value="P:DNA replication, removal of RNA primer"/>
    <property type="evidence" value="ECO:0007669"/>
    <property type="project" value="TreeGrafter"/>
</dbReference>
<evidence type="ECO:0000313" key="14">
    <source>
        <dbReference type="Proteomes" id="UP001172159"/>
    </source>
</evidence>
<evidence type="ECO:0000256" key="7">
    <source>
        <dbReference type="ARBA" id="ARBA00022759"/>
    </source>
</evidence>
<keyword evidence="8 10" id="KW-0378">Hydrolase</keyword>
<dbReference type="EC" id="3.1.26.4" evidence="4 10"/>
<feature type="region of interest" description="Disordered" evidence="11">
    <location>
        <begin position="45"/>
        <end position="100"/>
    </location>
</feature>
<sequence length="255" mass="27118">MARKGPKFYAVRVGRKPGVYDTWDETEKLVAGFRGAVRKLINSDAAFDDDSYQKSRPDPTPPAPAAASTPSPAPPPAKRAKLNPAPAVQQAPTTTSKNSNNDIAVVYTDGAAPGNGKAHAQAGIGVWFGANDPRNISARLPGPVQTNQRAELTAILYALEAFPLTTSVEIRTDSQYSIDCVTRWYLGWVENGWRSSKGEPVKNDDIIKPIRARIDSRDAAGASTRFTKVAGHSGEPGNDQADLLAVAGAQLPAVS</sequence>
<evidence type="ECO:0000256" key="5">
    <source>
        <dbReference type="ARBA" id="ARBA00022722"/>
    </source>
</evidence>
<evidence type="ECO:0000256" key="11">
    <source>
        <dbReference type="SAM" id="MobiDB-lite"/>
    </source>
</evidence>
<dbReference type="FunFam" id="3.30.420.10:FF:000115">
    <property type="entry name" value="Ribonuclease H"/>
    <property type="match status" value="1"/>
</dbReference>
<dbReference type="EMBL" id="JAUKTV010000019">
    <property type="protein sequence ID" value="KAK0707208.1"/>
    <property type="molecule type" value="Genomic_DNA"/>
</dbReference>
<dbReference type="InterPro" id="IPR050092">
    <property type="entry name" value="RNase_H"/>
</dbReference>
<feature type="compositionally biased region" description="Polar residues" evidence="11">
    <location>
        <begin position="90"/>
        <end position="100"/>
    </location>
</feature>
<dbReference type="Pfam" id="PF00075">
    <property type="entry name" value="RNase_H"/>
    <property type="match status" value="1"/>
</dbReference>
<dbReference type="SUPFAM" id="SSF55658">
    <property type="entry name" value="L9 N-domain-like"/>
    <property type="match status" value="1"/>
</dbReference>
<gene>
    <name evidence="13" type="ORF">B0T21DRAFT_428425</name>
</gene>
<evidence type="ECO:0000256" key="6">
    <source>
        <dbReference type="ARBA" id="ARBA00022723"/>
    </source>
</evidence>
<dbReference type="PANTHER" id="PTHR10642:SF26">
    <property type="entry name" value="RIBONUCLEASE H1"/>
    <property type="match status" value="1"/>
</dbReference>
<evidence type="ECO:0000256" key="1">
    <source>
        <dbReference type="ARBA" id="ARBA00000077"/>
    </source>
</evidence>
<comment type="similarity">
    <text evidence="3 10">Belongs to the RNase H family.</text>
</comment>
<dbReference type="Gene3D" id="3.30.420.10">
    <property type="entry name" value="Ribonuclease H-like superfamily/Ribonuclease H"/>
    <property type="match status" value="1"/>
</dbReference>
<evidence type="ECO:0000259" key="12">
    <source>
        <dbReference type="PROSITE" id="PS50879"/>
    </source>
</evidence>
<keyword evidence="5 10" id="KW-0540">Nuclease</keyword>
<dbReference type="InterPro" id="IPR017067">
    <property type="entry name" value="RNase_H1_euk"/>
</dbReference>
<dbReference type="GO" id="GO:0003676">
    <property type="term" value="F:nucleic acid binding"/>
    <property type="evidence" value="ECO:0007669"/>
    <property type="project" value="UniProtKB-UniRule"/>
</dbReference>
<accession>A0AA40DPC6</accession>
<dbReference type="Gene3D" id="3.40.970.10">
    <property type="entry name" value="Ribonuclease H1, N-terminal domain"/>
    <property type="match status" value="1"/>
</dbReference>
<dbReference type="InterPro" id="IPR011320">
    <property type="entry name" value="RNase_H1_N"/>
</dbReference>
<comment type="function">
    <text evidence="10">Endonuclease that specifically degrades the RNA of RNA-DNA hybrids.</text>
</comment>
<organism evidence="13 14">
    <name type="scientific">Apiosordaria backusii</name>
    <dbReference type="NCBI Taxonomy" id="314023"/>
    <lineage>
        <taxon>Eukaryota</taxon>
        <taxon>Fungi</taxon>
        <taxon>Dikarya</taxon>
        <taxon>Ascomycota</taxon>
        <taxon>Pezizomycotina</taxon>
        <taxon>Sordariomycetes</taxon>
        <taxon>Sordariomycetidae</taxon>
        <taxon>Sordariales</taxon>
        <taxon>Lasiosphaeriaceae</taxon>
        <taxon>Apiosordaria</taxon>
    </lineage>
</organism>
<proteinExistence type="inferred from homology"/>